<organism evidence="1">
    <name type="scientific">Tanacetum cinerariifolium</name>
    <name type="common">Dalmatian daisy</name>
    <name type="synonym">Chrysanthemum cinerariifolium</name>
    <dbReference type="NCBI Taxonomy" id="118510"/>
    <lineage>
        <taxon>Eukaryota</taxon>
        <taxon>Viridiplantae</taxon>
        <taxon>Streptophyta</taxon>
        <taxon>Embryophyta</taxon>
        <taxon>Tracheophyta</taxon>
        <taxon>Spermatophyta</taxon>
        <taxon>Magnoliopsida</taxon>
        <taxon>eudicotyledons</taxon>
        <taxon>Gunneridae</taxon>
        <taxon>Pentapetalae</taxon>
        <taxon>asterids</taxon>
        <taxon>campanulids</taxon>
        <taxon>Asterales</taxon>
        <taxon>Asteraceae</taxon>
        <taxon>Asteroideae</taxon>
        <taxon>Anthemideae</taxon>
        <taxon>Anthemidinae</taxon>
        <taxon>Tanacetum</taxon>
    </lineage>
</organism>
<comment type="caution">
    <text evidence="1">The sequence shown here is derived from an EMBL/GenBank/DDBJ whole genome shotgun (WGS) entry which is preliminary data.</text>
</comment>
<accession>A0A699WZX9</accession>
<dbReference type="EMBL" id="BKCJ011793460">
    <property type="protein sequence ID" value="GFD53372.1"/>
    <property type="molecule type" value="Genomic_DNA"/>
</dbReference>
<proteinExistence type="predicted"/>
<name>A0A699WZX9_TANCI</name>
<dbReference type="AlphaFoldDB" id="A0A699WZX9"/>
<feature type="non-terminal residue" evidence="1">
    <location>
        <position position="1"/>
    </location>
</feature>
<evidence type="ECO:0000313" key="1">
    <source>
        <dbReference type="EMBL" id="GFD53372.1"/>
    </source>
</evidence>
<reference evidence="1" key="1">
    <citation type="journal article" date="2019" name="Sci. Rep.">
        <title>Draft genome of Tanacetum cinerariifolium, the natural source of mosquito coil.</title>
        <authorList>
            <person name="Yamashiro T."/>
            <person name="Shiraishi A."/>
            <person name="Satake H."/>
            <person name="Nakayama K."/>
        </authorList>
    </citation>
    <scope>NUCLEOTIDE SEQUENCE</scope>
</reference>
<gene>
    <name evidence="1" type="ORF">Tci_925341</name>
</gene>
<sequence length="67" mass="7007">LEHADKVLSMSDDESKPAELKEVVEVVTTAKLMTEVVTVVAATITAATTPITAATITATPGVARKRK</sequence>
<protein>
    <submittedName>
        <fullName evidence="1">Uncharacterized protein</fullName>
    </submittedName>
</protein>